<dbReference type="Proteomes" id="UP001556040">
    <property type="component" value="Unassembled WGS sequence"/>
</dbReference>
<dbReference type="SUPFAM" id="SSF55729">
    <property type="entry name" value="Acyl-CoA N-acyltransferases (Nat)"/>
    <property type="match status" value="1"/>
</dbReference>
<comment type="caution">
    <text evidence="1">The sequence shown here is derived from an EMBL/GenBank/DDBJ whole genome shotgun (WGS) entry which is preliminary data.</text>
</comment>
<keyword evidence="2" id="KW-1185">Reference proteome</keyword>
<evidence type="ECO:0000313" key="2">
    <source>
        <dbReference type="Proteomes" id="UP001556040"/>
    </source>
</evidence>
<evidence type="ECO:0000313" key="1">
    <source>
        <dbReference type="EMBL" id="MEW9502458.1"/>
    </source>
</evidence>
<accession>A0ABV3Q545</accession>
<protein>
    <submittedName>
        <fullName evidence="1">GNAT family N-acetyltransferase</fullName>
    </submittedName>
</protein>
<dbReference type="EMBL" id="JBFMIA010000010">
    <property type="protein sequence ID" value="MEW9502458.1"/>
    <property type="molecule type" value="Genomic_DNA"/>
</dbReference>
<proteinExistence type="predicted"/>
<dbReference type="InterPro" id="IPR016181">
    <property type="entry name" value="Acyl_CoA_acyltransferase"/>
</dbReference>
<gene>
    <name evidence="1" type="ORF">AB1471_11705</name>
</gene>
<sequence>MHIFQGEVVHQPTQRVTHVTARKLVGDDYFIISKLQQELVNDLSDKETFQPLTEDELKYILEGSGLIIGVFSENELIACRSLLYPGENYDNLGRDLDLSYEEQMKVVHQELSLVHKNYRGNGLQQTLAKVIMQELKGSSTYFTHLCCTVSPMNIPSLKDKFNQQMVIMDVKEKYEGYLRYIFYKHLNHDMTVDLNTYVYISIDKPNRQKDFLASGYVGVGLNQTDEGTWVVFGKLIE</sequence>
<dbReference type="RefSeq" id="WP_367779949.1">
    <property type="nucleotide sequence ID" value="NZ_JBFMIA010000010.1"/>
</dbReference>
<organism evidence="1 2">
    <name type="scientific">Jeotgalibacillus marinus</name>
    <dbReference type="NCBI Taxonomy" id="86667"/>
    <lineage>
        <taxon>Bacteria</taxon>
        <taxon>Bacillati</taxon>
        <taxon>Bacillota</taxon>
        <taxon>Bacilli</taxon>
        <taxon>Bacillales</taxon>
        <taxon>Caryophanaceae</taxon>
        <taxon>Jeotgalibacillus</taxon>
    </lineage>
</organism>
<reference evidence="1 2" key="1">
    <citation type="journal article" date="1979" name="Int. J. Syst. Evol. Microbiol.">
        <title>Bacillus globisporus subsp. marinus subsp. nov.</title>
        <authorList>
            <person name="Liu H."/>
        </authorList>
    </citation>
    <scope>NUCLEOTIDE SEQUENCE [LARGE SCALE GENOMIC DNA]</scope>
    <source>
        <strain evidence="1 2">DSM 1297</strain>
    </source>
</reference>
<name>A0ABV3Q545_9BACL</name>